<keyword evidence="7" id="KW-0614">Plasmid</keyword>
<dbReference type="FunFam" id="3.40.50.1390:FF:000001">
    <property type="entry name" value="DNA recombinase"/>
    <property type="match status" value="1"/>
</dbReference>
<evidence type="ECO:0000256" key="1">
    <source>
        <dbReference type="ARBA" id="ARBA00009913"/>
    </source>
</evidence>
<protein>
    <submittedName>
        <fullName evidence="7">Serine recombinase</fullName>
    </submittedName>
</protein>
<dbReference type="GO" id="GO:0000150">
    <property type="term" value="F:DNA strand exchange activity"/>
    <property type="evidence" value="ECO:0007669"/>
    <property type="project" value="UniProtKB-KW"/>
</dbReference>
<dbReference type="InterPro" id="IPR006119">
    <property type="entry name" value="Resolv_N"/>
</dbReference>
<dbReference type="Gene3D" id="3.40.50.1390">
    <property type="entry name" value="Resolvase, N-terminal catalytic domain"/>
    <property type="match status" value="1"/>
</dbReference>
<evidence type="ECO:0000256" key="2">
    <source>
        <dbReference type="ARBA" id="ARBA00022908"/>
    </source>
</evidence>
<evidence type="ECO:0000259" key="6">
    <source>
        <dbReference type="PROSITE" id="PS51736"/>
    </source>
</evidence>
<dbReference type="SMART" id="SM00857">
    <property type="entry name" value="Resolvase"/>
    <property type="match status" value="1"/>
</dbReference>
<keyword evidence="4" id="KW-0238">DNA-binding</keyword>
<dbReference type="CDD" id="cd03768">
    <property type="entry name" value="SR_ResInv"/>
    <property type="match status" value="1"/>
</dbReference>
<keyword evidence="5" id="KW-0233">DNA recombination</keyword>
<dbReference type="RefSeq" id="WP_181374804.1">
    <property type="nucleotide sequence ID" value="NZ_MG869615.1"/>
</dbReference>
<dbReference type="InterPro" id="IPR050639">
    <property type="entry name" value="SSR_resolvase"/>
</dbReference>
<evidence type="ECO:0000256" key="5">
    <source>
        <dbReference type="ARBA" id="ARBA00023172"/>
    </source>
</evidence>
<feature type="domain" description="Resolvase/invertase-type recombinase catalytic" evidence="6">
    <location>
        <begin position="1"/>
        <end position="134"/>
    </location>
</feature>
<keyword evidence="3" id="KW-0230">DNA invertase</keyword>
<dbReference type="AlphaFoldDB" id="A0A2S1FIC8"/>
<dbReference type="EMBL" id="MG869615">
    <property type="protein sequence ID" value="AWD71956.1"/>
    <property type="molecule type" value="Genomic_DNA"/>
</dbReference>
<comment type="similarity">
    <text evidence="1">Belongs to the site-specific recombinase resolvase family.</text>
</comment>
<dbReference type="PANTHER" id="PTHR30461:SF2">
    <property type="entry name" value="SERINE RECOMBINASE PINE-RELATED"/>
    <property type="match status" value="1"/>
</dbReference>
<sequence>MKIGYARVLTEDQVLGLQKDALKSSGCEGIYEKHASGKSTDRPAIESCLQSLRSSDMLCVWHLDRLERNLADLVRIVTELDAKGVAFVSLTERIETGLPAGKLVFHVFAAIAELERNLIRERTVARLDSARKHRRTGGRPKKVSARDLPMLAALMRDPNHDPADIAERFIVRRSTLYRLAKSAENDVKA</sequence>
<dbReference type="GO" id="GO:0003677">
    <property type="term" value="F:DNA binding"/>
    <property type="evidence" value="ECO:0007669"/>
    <property type="project" value="UniProtKB-KW"/>
</dbReference>
<dbReference type="InterPro" id="IPR036162">
    <property type="entry name" value="Resolvase-like_N_sf"/>
</dbReference>
<geneLocation type="plasmid" evidence="7">
    <name>pE10SP1</name>
</geneLocation>
<proteinExistence type="inferred from homology"/>
<dbReference type="Pfam" id="PF00239">
    <property type="entry name" value="Resolvase"/>
    <property type="match status" value="1"/>
</dbReference>
<evidence type="ECO:0000313" key="7">
    <source>
        <dbReference type="EMBL" id="AWD71956.1"/>
    </source>
</evidence>
<evidence type="ECO:0000256" key="4">
    <source>
        <dbReference type="ARBA" id="ARBA00023125"/>
    </source>
</evidence>
<organism evidence="7">
    <name type="scientific">Polaromonas sp. E10S</name>
    <dbReference type="NCBI Taxonomy" id="1840239"/>
    <lineage>
        <taxon>Bacteria</taxon>
        <taxon>Pseudomonadati</taxon>
        <taxon>Pseudomonadota</taxon>
        <taxon>Betaproteobacteria</taxon>
        <taxon>Burkholderiales</taxon>
        <taxon>Comamonadaceae</taxon>
        <taxon>Polaromonas</taxon>
    </lineage>
</organism>
<dbReference type="PANTHER" id="PTHR30461">
    <property type="entry name" value="DNA-INVERTASE FROM LAMBDOID PROPHAGE"/>
    <property type="match status" value="1"/>
</dbReference>
<name>A0A2S1FIC8_9BURK</name>
<dbReference type="PROSITE" id="PS51736">
    <property type="entry name" value="RECOMBINASES_3"/>
    <property type="match status" value="1"/>
</dbReference>
<reference evidence="7" key="1">
    <citation type="submission" date="2018-01" db="EMBL/GenBank/DDBJ databases">
        <title>Plasmids of psychrophilic Polaromonas spp. isolated from Arctic and Antarctic glaciers.</title>
        <authorList>
            <person name="Dziewit L."/>
            <person name="Ciok A."/>
        </authorList>
    </citation>
    <scope>NUCLEOTIDE SEQUENCE</scope>
    <source>
        <plasmid evidence="7">pE10SP1</plasmid>
    </source>
</reference>
<keyword evidence="2" id="KW-0229">DNA integration</keyword>
<evidence type="ECO:0000256" key="3">
    <source>
        <dbReference type="ARBA" id="ARBA00023100"/>
    </source>
</evidence>
<accession>A0A2S1FIC8</accession>
<gene>
    <name evidence="7" type="ORF">pE10SP1_p009</name>
</gene>
<dbReference type="SUPFAM" id="SSF53041">
    <property type="entry name" value="Resolvase-like"/>
    <property type="match status" value="1"/>
</dbReference>
<dbReference type="GO" id="GO:0015074">
    <property type="term" value="P:DNA integration"/>
    <property type="evidence" value="ECO:0007669"/>
    <property type="project" value="UniProtKB-KW"/>
</dbReference>